<feature type="compositionally biased region" description="Low complexity" evidence="1">
    <location>
        <begin position="245"/>
        <end position="268"/>
    </location>
</feature>
<evidence type="ECO:0000256" key="2">
    <source>
        <dbReference type="SAM" id="SignalP"/>
    </source>
</evidence>
<gene>
    <name evidence="3" type="ORF">GCM10009762_26820</name>
</gene>
<evidence type="ECO:0000313" key="3">
    <source>
        <dbReference type="EMBL" id="GAA1552776.1"/>
    </source>
</evidence>
<organism evidence="3 4">
    <name type="scientific">Dermacoccus barathri</name>
    <dbReference type="NCBI Taxonomy" id="322601"/>
    <lineage>
        <taxon>Bacteria</taxon>
        <taxon>Bacillati</taxon>
        <taxon>Actinomycetota</taxon>
        <taxon>Actinomycetes</taxon>
        <taxon>Micrococcales</taxon>
        <taxon>Dermacoccaceae</taxon>
        <taxon>Dermacoccus</taxon>
    </lineage>
</organism>
<keyword evidence="2" id="KW-0732">Signal</keyword>
<dbReference type="Proteomes" id="UP001501288">
    <property type="component" value="Unassembled WGS sequence"/>
</dbReference>
<proteinExistence type="predicted"/>
<keyword evidence="4" id="KW-1185">Reference proteome</keyword>
<sequence>MTSTRKITAAVALTGALIAAPAITAPAIAAETSTPGTSTPSSTSSTSSSSSSSSSSASSSPKSPTGSAITLRLDGKGKIDKSALPKESTLLATEELRSIVPGLRSADFSDGTLTLTVKGEESDNRSRIVIEFDRFGTKADVTKGWDADKKAHQARAAKNPGIYTFAGPGKNGVADSFSDGTTTHVLLTNGDAAGQISFSGFGFSSLGDDHASARKAYRDTVVPKLVQLLGNKVKASGPAKTPTKSSSASPSSNSSSSSSSSTSSSASA</sequence>
<dbReference type="EMBL" id="BAAANV010000066">
    <property type="protein sequence ID" value="GAA1552776.1"/>
    <property type="molecule type" value="Genomic_DNA"/>
</dbReference>
<protein>
    <submittedName>
        <fullName evidence="3">Uncharacterized protein</fullName>
    </submittedName>
</protein>
<feature type="chain" id="PRO_5046294667" evidence="2">
    <location>
        <begin position="30"/>
        <end position="268"/>
    </location>
</feature>
<name>A0ABN2C5F7_9MICO</name>
<feature type="region of interest" description="Disordered" evidence="1">
    <location>
        <begin position="231"/>
        <end position="268"/>
    </location>
</feature>
<feature type="region of interest" description="Disordered" evidence="1">
    <location>
        <begin position="31"/>
        <end position="70"/>
    </location>
</feature>
<reference evidence="3 4" key="1">
    <citation type="journal article" date="2019" name="Int. J. Syst. Evol. Microbiol.">
        <title>The Global Catalogue of Microorganisms (GCM) 10K type strain sequencing project: providing services to taxonomists for standard genome sequencing and annotation.</title>
        <authorList>
            <consortium name="The Broad Institute Genomics Platform"/>
            <consortium name="The Broad Institute Genome Sequencing Center for Infectious Disease"/>
            <person name="Wu L."/>
            <person name="Ma J."/>
        </authorList>
    </citation>
    <scope>NUCLEOTIDE SEQUENCE [LARGE SCALE GENOMIC DNA]</scope>
    <source>
        <strain evidence="3 4">JCM 14588</strain>
    </source>
</reference>
<dbReference type="RefSeq" id="WP_346030900.1">
    <property type="nucleotide sequence ID" value="NZ_BAAANV010000066.1"/>
</dbReference>
<feature type="compositionally biased region" description="Low complexity" evidence="1">
    <location>
        <begin position="31"/>
        <end position="68"/>
    </location>
</feature>
<evidence type="ECO:0000313" key="4">
    <source>
        <dbReference type="Proteomes" id="UP001501288"/>
    </source>
</evidence>
<evidence type="ECO:0000256" key="1">
    <source>
        <dbReference type="SAM" id="MobiDB-lite"/>
    </source>
</evidence>
<accession>A0ABN2C5F7</accession>
<comment type="caution">
    <text evidence="3">The sequence shown here is derived from an EMBL/GenBank/DDBJ whole genome shotgun (WGS) entry which is preliminary data.</text>
</comment>
<feature type="signal peptide" evidence="2">
    <location>
        <begin position="1"/>
        <end position="29"/>
    </location>
</feature>